<proteinExistence type="predicted"/>
<dbReference type="KEGG" id="usu:LVJ78_02350"/>
<sequence>MSGFLLVEKERMPLKKENMPLIQIEPYRPPGLLPAVVFIIFTSLL</sequence>
<name>A0AAE9GXB7_9NEIS</name>
<dbReference type="RefSeq" id="WP_165870941.1">
    <property type="nucleotide sequence ID" value="NZ_CP091507.1"/>
</dbReference>
<reference evidence="1" key="1">
    <citation type="submission" date="2021-12" db="EMBL/GenBank/DDBJ databases">
        <authorList>
            <person name="Veyrier F.J."/>
        </authorList>
    </citation>
    <scope>NUCLEOTIDE SEQUENCE</scope>
    <source>
        <strain evidence="1">1258/02</strain>
    </source>
</reference>
<organism evidence="1 2">
    <name type="scientific">Uruburuella suis</name>
    <dbReference type="NCBI Taxonomy" id="252130"/>
    <lineage>
        <taxon>Bacteria</taxon>
        <taxon>Pseudomonadati</taxon>
        <taxon>Pseudomonadota</taxon>
        <taxon>Betaproteobacteria</taxon>
        <taxon>Neisseriales</taxon>
        <taxon>Neisseriaceae</taxon>
        <taxon>Uruburuella</taxon>
    </lineage>
</organism>
<accession>A0AAE9GXB7</accession>
<evidence type="ECO:0000313" key="1">
    <source>
        <dbReference type="EMBL" id="UOO79887.1"/>
    </source>
</evidence>
<dbReference type="AlphaFoldDB" id="A0AAE9GXB7"/>
<reference evidence="1" key="2">
    <citation type="journal article" date="2022" name="Res Sq">
        <title>Evolution of multicellular longitudinally dividing oral cavity symbionts (Neisseriaceae).</title>
        <authorList>
            <person name="Nyongesa S."/>
            <person name="Weber P."/>
            <person name="Bernet E."/>
            <person name="Pullido F."/>
            <person name="Nieckarz M."/>
            <person name="Delaby M."/>
            <person name="Nieves C."/>
            <person name="Viehboeck T."/>
            <person name="Krause N."/>
            <person name="Rivera-Millot A."/>
            <person name="Nakamura A."/>
            <person name="Vischer N."/>
            <person name="VanNieuwenhze M."/>
            <person name="Brun Y."/>
            <person name="Cava F."/>
            <person name="Bulgheresi S."/>
            <person name="Veyrier F."/>
        </authorList>
    </citation>
    <scope>NUCLEOTIDE SEQUENCE</scope>
    <source>
        <strain evidence="1">1258/02</strain>
    </source>
</reference>
<dbReference type="EMBL" id="CP091507">
    <property type="protein sequence ID" value="UOO79887.1"/>
    <property type="molecule type" value="Genomic_DNA"/>
</dbReference>
<gene>
    <name evidence="1" type="ORF">LVJ78_02350</name>
</gene>
<dbReference type="Proteomes" id="UP000829756">
    <property type="component" value="Chromosome"/>
</dbReference>
<protein>
    <submittedName>
        <fullName evidence="1">Uncharacterized protein</fullName>
    </submittedName>
</protein>
<evidence type="ECO:0000313" key="2">
    <source>
        <dbReference type="Proteomes" id="UP000829756"/>
    </source>
</evidence>